<protein>
    <submittedName>
        <fullName evidence="1">Uncharacterized protein</fullName>
    </submittedName>
</protein>
<keyword evidence="2" id="KW-1185">Reference proteome</keyword>
<organism evidence="1 2">
    <name type="scientific">Protopolystoma xenopodis</name>
    <dbReference type="NCBI Taxonomy" id="117903"/>
    <lineage>
        <taxon>Eukaryota</taxon>
        <taxon>Metazoa</taxon>
        <taxon>Spiralia</taxon>
        <taxon>Lophotrochozoa</taxon>
        <taxon>Platyhelminthes</taxon>
        <taxon>Monogenea</taxon>
        <taxon>Polyopisthocotylea</taxon>
        <taxon>Polystomatidea</taxon>
        <taxon>Polystomatidae</taxon>
        <taxon>Protopolystoma</taxon>
    </lineage>
</organism>
<dbReference type="Proteomes" id="UP000784294">
    <property type="component" value="Unassembled WGS sequence"/>
</dbReference>
<reference evidence="1" key="1">
    <citation type="submission" date="2018-11" db="EMBL/GenBank/DDBJ databases">
        <authorList>
            <consortium name="Pathogen Informatics"/>
        </authorList>
    </citation>
    <scope>NUCLEOTIDE SEQUENCE</scope>
</reference>
<dbReference type="AlphaFoldDB" id="A0A3S5FD49"/>
<name>A0A3S5FD49_9PLAT</name>
<sequence>MGRFAPAVSGRDLLDVIVQLPQLMNRQNHGRLSTYLRTPNGRQLRSCGNAGYDLIGGQNAGRLAIKRKCETVEIYGGSALLGRMDKGE</sequence>
<evidence type="ECO:0000313" key="2">
    <source>
        <dbReference type="Proteomes" id="UP000784294"/>
    </source>
</evidence>
<gene>
    <name evidence="1" type="ORF">PXEA_LOCUS10075</name>
</gene>
<proteinExistence type="predicted"/>
<comment type="caution">
    <text evidence="1">The sequence shown here is derived from an EMBL/GenBank/DDBJ whole genome shotgun (WGS) entry which is preliminary data.</text>
</comment>
<dbReference type="EMBL" id="CAAALY010029309">
    <property type="protein sequence ID" value="VEL16635.1"/>
    <property type="molecule type" value="Genomic_DNA"/>
</dbReference>
<accession>A0A3S5FD49</accession>
<evidence type="ECO:0000313" key="1">
    <source>
        <dbReference type="EMBL" id="VEL16635.1"/>
    </source>
</evidence>